<comment type="caution">
    <text evidence="1">The sequence shown here is derived from an EMBL/GenBank/DDBJ whole genome shotgun (WGS) entry which is preliminary data.</text>
</comment>
<dbReference type="Proteomes" id="UP000625711">
    <property type="component" value="Unassembled WGS sequence"/>
</dbReference>
<protein>
    <submittedName>
        <fullName evidence="1">Uncharacterized protein</fullName>
    </submittedName>
</protein>
<dbReference type="OrthoDB" id="6630716at2759"/>
<evidence type="ECO:0000313" key="1">
    <source>
        <dbReference type="EMBL" id="KAF7273631.1"/>
    </source>
</evidence>
<reference evidence="1" key="1">
    <citation type="submission" date="2020-08" db="EMBL/GenBank/DDBJ databases">
        <title>Genome sequencing and assembly of the red palm weevil Rhynchophorus ferrugineus.</title>
        <authorList>
            <person name="Dias G.B."/>
            <person name="Bergman C.M."/>
            <person name="Manee M."/>
        </authorList>
    </citation>
    <scope>NUCLEOTIDE SEQUENCE</scope>
    <source>
        <strain evidence="1">AA-2017</strain>
        <tissue evidence="1">Whole larva</tissue>
    </source>
</reference>
<proteinExistence type="predicted"/>
<name>A0A834M9R3_RHYFE</name>
<accession>A0A834M9R3</accession>
<keyword evidence="2" id="KW-1185">Reference proteome</keyword>
<sequence>MVLLLSEAGPTRRRACSPLPQCCRRYVHSIGCRGVAAKRNSYTFPQQENSPKNKYLFEENPSAANVQRLIEQNHEFENDDVYNRNILDGAEYFIN</sequence>
<organism evidence="1 2">
    <name type="scientific">Rhynchophorus ferrugineus</name>
    <name type="common">Red palm weevil</name>
    <name type="synonym">Curculio ferrugineus</name>
    <dbReference type="NCBI Taxonomy" id="354439"/>
    <lineage>
        <taxon>Eukaryota</taxon>
        <taxon>Metazoa</taxon>
        <taxon>Ecdysozoa</taxon>
        <taxon>Arthropoda</taxon>
        <taxon>Hexapoda</taxon>
        <taxon>Insecta</taxon>
        <taxon>Pterygota</taxon>
        <taxon>Neoptera</taxon>
        <taxon>Endopterygota</taxon>
        <taxon>Coleoptera</taxon>
        <taxon>Polyphaga</taxon>
        <taxon>Cucujiformia</taxon>
        <taxon>Curculionidae</taxon>
        <taxon>Dryophthorinae</taxon>
        <taxon>Rhynchophorus</taxon>
    </lineage>
</organism>
<gene>
    <name evidence="1" type="ORF">GWI33_013674</name>
</gene>
<dbReference type="AlphaFoldDB" id="A0A834M9R3"/>
<evidence type="ECO:0000313" key="2">
    <source>
        <dbReference type="Proteomes" id="UP000625711"/>
    </source>
</evidence>
<dbReference type="EMBL" id="JAACXV010013355">
    <property type="protein sequence ID" value="KAF7273631.1"/>
    <property type="molecule type" value="Genomic_DNA"/>
</dbReference>